<evidence type="ECO:0000256" key="6">
    <source>
        <dbReference type="ARBA" id="ARBA00023242"/>
    </source>
</evidence>
<feature type="compositionally biased region" description="Basic and acidic residues" evidence="7">
    <location>
        <begin position="203"/>
        <end position="219"/>
    </location>
</feature>
<evidence type="ECO:0000256" key="3">
    <source>
        <dbReference type="ARBA" id="ARBA00008329"/>
    </source>
</evidence>
<dbReference type="GeneTree" id="ENSGT00390000007652"/>
<evidence type="ECO:0000256" key="2">
    <source>
        <dbReference type="ARBA" id="ARBA00004496"/>
    </source>
</evidence>
<evidence type="ECO:0000256" key="7">
    <source>
        <dbReference type="SAM" id="MobiDB-lite"/>
    </source>
</evidence>
<comment type="subcellular location">
    <subcellularLocation>
        <location evidence="2">Cytoplasm</location>
    </subcellularLocation>
    <subcellularLocation>
        <location evidence="1">Nucleus</location>
    </subcellularLocation>
</comment>
<organism evidence="8 9">
    <name type="scientific">Takifugu rubripes</name>
    <name type="common">Japanese pufferfish</name>
    <name type="synonym">Fugu rubripes</name>
    <dbReference type="NCBI Taxonomy" id="31033"/>
    <lineage>
        <taxon>Eukaryota</taxon>
        <taxon>Metazoa</taxon>
        <taxon>Chordata</taxon>
        <taxon>Craniata</taxon>
        <taxon>Vertebrata</taxon>
        <taxon>Euteleostomi</taxon>
        <taxon>Actinopterygii</taxon>
        <taxon>Neopterygii</taxon>
        <taxon>Teleostei</taxon>
        <taxon>Neoteleostei</taxon>
        <taxon>Acanthomorphata</taxon>
        <taxon>Eupercaria</taxon>
        <taxon>Tetraodontiformes</taxon>
        <taxon>Tetradontoidea</taxon>
        <taxon>Tetraodontidae</taxon>
        <taxon>Takifugu</taxon>
    </lineage>
</organism>
<protein>
    <submittedName>
        <fullName evidence="8">Jupiter microtubule associated homolog 2</fullName>
    </submittedName>
</protein>
<dbReference type="AlphaFoldDB" id="H2S9N6"/>
<dbReference type="Proteomes" id="UP000005226">
    <property type="component" value="Chromosome 5"/>
</dbReference>
<dbReference type="Ensembl" id="ENSTRUT00000009166.3">
    <property type="protein sequence ID" value="ENSTRUP00000009112.3"/>
    <property type="gene ID" value="ENSTRUG00000003866.3"/>
</dbReference>
<dbReference type="OMA" id="RQFINPP"/>
<feature type="region of interest" description="Disordered" evidence="7">
    <location>
        <begin position="1"/>
        <end position="119"/>
    </location>
</feature>
<reference evidence="8 9" key="1">
    <citation type="journal article" date="2011" name="Genome Biol. Evol.">
        <title>Integration of the genetic map and genome assembly of fugu facilitates insights into distinct features of genome evolution in teleosts and mammals.</title>
        <authorList>
            <person name="Kai W."/>
            <person name="Kikuchi K."/>
            <person name="Tohari S."/>
            <person name="Chew A.K."/>
            <person name="Tay A."/>
            <person name="Fujiwara A."/>
            <person name="Hosoya S."/>
            <person name="Suetake H."/>
            <person name="Naruse K."/>
            <person name="Brenner S."/>
            <person name="Suzuki Y."/>
            <person name="Venkatesh B."/>
        </authorList>
    </citation>
    <scope>NUCLEOTIDE SEQUENCE [LARGE SCALE GENOMIC DNA]</scope>
</reference>
<dbReference type="InParanoid" id="H2S9N6"/>
<reference evidence="8" key="2">
    <citation type="submission" date="2025-08" db="UniProtKB">
        <authorList>
            <consortium name="Ensembl"/>
        </authorList>
    </citation>
    <scope>IDENTIFICATION</scope>
</reference>
<dbReference type="STRING" id="31033.ENSTRUP00000009112"/>
<feature type="region of interest" description="Disordered" evidence="7">
    <location>
        <begin position="152"/>
        <end position="242"/>
    </location>
</feature>
<feature type="compositionally biased region" description="Pro residues" evidence="7">
    <location>
        <begin position="190"/>
        <end position="202"/>
    </location>
</feature>
<evidence type="ECO:0000313" key="8">
    <source>
        <dbReference type="Ensembl" id="ENSTRUP00000009112.3"/>
    </source>
</evidence>
<evidence type="ECO:0000256" key="5">
    <source>
        <dbReference type="ARBA" id="ARBA00022553"/>
    </source>
</evidence>
<accession>H2S9N6</accession>
<evidence type="ECO:0000313" key="9">
    <source>
        <dbReference type="Proteomes" id="UP000005226"/>
    </source>
</evidence>
<proteinExistence type="inferred from homology"/>
<gene>
    <name evidence="8" type="primary">jpt2</name>
</gene>
<name>H2S9N6_TAKRU</name>
<evidence type="ECO:0000256" key="1">
    <source>
        <dbReference type="ARBA" id="ARBA00004123"/>
    </source>
</evidence>
<dbReference type="FunCoup" id="H2S9N6">
    <property type="interactions" value="970"/>
</dbReference>
<keyword evidence="9" id="KW-1185">Reference proteome</keyword>
<dbReference type="eggNOG" id="ENOG502S1G7">
    <property type="taxonomic scope" value="Eukaryota"/>
</dbReference>
<dbReference type="PANTHER" id="PTHR34930:SF5">
    <property type="entry name" value="JUPITER MICROTUBULE ASSOCIATED HOMOLOG 2"/>
    <property type="match status" value="1"/>
</dbReference>
<evidence type="ECO:0000256" key="4">
    <source>
        <dbReference type="ARBA" id="ARBA00022490"/>
    </source>
</evidence>
<keyword evidence="4" id="KW-0963">Cytoplasm</keyword>
<dbReference type="GO" id="GO:0005634">
    <property type="term" value="C:nucleus"/>
    <property type="evidence" value="ECO:0007669"/>
    <property type="project" value="UniProtKB-SubCell"/>
</dbReference>
<dbReference type="GO" id="GO:0005737">
    <property type="term" value="C:cytoplasm"/>
    <property type="evidence" value="ECO:0007669"/>
    <property type="project" value="UniProtKB-SubCell"/>
</dbReference>
<keyword evidence="6" id="KW-0539">Nucleus</keyword>
<dbReference type="InterPro" id="IPR033335">
    <property type="entry name" value="JUPITER"/>
</dbReference>
<keyword evidence="5" id="KW-0597">Phosphoprotein</keyword>
<dbReference type="PANTHER" id="PTHR34930">
    <property type="entry name" value="GEO05313P1"/>
    <property type="match status" value="1"/>
</dbReference>
<sequence>MTSTNMFQGLDTGSKPSSRVLRPPGGGSSNLFGGFEDDAAASRKPHKMASNIFGSPEQPESNPKRSNPPGGKTSGIFGESEPPAQPQRNMPPGGQTSNIFGGPEKAPVQSPSRGHPNKPKISVELILHCVYLNADLFPYFPHPAPQAVVITPEVKEEPAPPAPTPTKEEPTPVLAPPKPKPKPEPEPEPEPATPATPPPPVPVEKDQAAEPLKNHEPHLGPKPRSHNRVLNPPGGKSSVVFY</sequence>
<reference evidence="8" key="3">
    <citation type="submission" date="2025-09" db="UniProtKB">
        <authorList>
            <consortium name="Ensembl"/>
        </authorList>
    </citation>
    <scope>IDENTIFICATION</scope>
</reference>
<dbReference type="PRINTS" id="PR01217">
    <property type="entry name" value="PRICHEXTENSN"/>
</dbReference>
<comment type="similarity">
    <text evidence="3">Belongs to the JUPITER family.</text>
</comment>